<dbReference type="Pfam" id="PF08646">
    <property type="entry name" value="Rep_fac-A_C"/>
    <property type="match status" value="2"/>
</dbReference>
<evidence type="ECO:0000256" key="6">
    <source>
        <dbReference type="SAM" id="MobiDB-lite"/>
    </source>
</evidence>
<organism evidence="9 10">
    <name type="scientific">Brassica rapa subsp. trilocularis</name>
    <dbReference type="NCBI Taxonomy" id="1813537"/>
    <lineage>
        <taxon>Eukaryota</taxon>
        <taxon>Viridiplantae</taxon>
        <taxon>Streptophyta</taxon>
        <taxon>Embryophyta</taxon>
        <taxon>Tracheophyta</taxon>
        <taxon>Spermatophyta</taxon>
        <taxon>Magnoliopsida</taxon>
        <taxon>eudicotyledons</taxon>
        <taxon>Gunneridae</taxon>
        <taxon>Pentapetalae</taxon>
        <taxon>rosids</taxon>
        <taxon>malvids</taxon>
        <taxon>Brassicales</taxon>
        <taxon>Brassicaceae</taxon>
        <taxon>Brassiceae</taxon>
        <taxon>Brassica</taxon>
    </lineage>
</organism>
<dbReference type="EMBL" id="JADBGQ010000010">
    <property type="protein sequence ID" value="KAG5375515.1"/>
    <property type="molecule type" value="Genomic_DNA"/>
</dbReference>
<keyword evidence="4" id="KW-0862">Zinc</keyword>
<dbReference type="Gene3D" id="2.40.50.140">
    <property type="entry name" value="Nucleic acid-binding proteins"/>
    <property type="match status" value="5"/>
</dbReference>
<feature type="domain" description="Replication protein A 70 kDa DNA-binding subunit B/D first OB fold" evidence="7">
    <location>
        <begin position="37"/>
        <end position="124"/>
    </location>
</feature>
<feature type="compositionally biased region" description="Polar residues" evidence="6">
    <location>
        <begin position="441"/>
        <end position="456"/>
    </location>
</feature>
<feature type="compositionally biased region" description="Polar residues" evidence="6">
    <location>
        <begin position="941"/>
        <end position="952"/>
    </location>
</feature>
<feature type="compositionally biased region" description="Polar residues" evidence="6">
    <location>
        <begin position="469"/>
        <end position="478"/>
    </location>
</feature>
<feature type="region of interest" description="Disordered" evidence="6">
    <location>
        <begin position="939"/>
        <end position="965"/>
    </location>
</feature>
<dbReference type="InterPro" id="IPR012340">
    <property type="entry name" value="NA-bd_OB-fold"/>
</dbReference>
<keyword evidence="5" id="KW-0238">DNA-binding</keyword>
<name>A0ABQ7KPW4_BRACM</name>
<feature type="domain" description="Replication factor A C-terminal" evidence="8">
    <location>
        <begin position="785"/>
        <end position="902"/>
    </location>
</feature>
<dbReference type="SUPFAM" id="SSF50249">
    <property type="entry name" value="Nucleic acid-binding proteins"/>
    <property type="match status" value="4"/>
</dbReference>
<protein>
    <recommendedName>
        <fullName evidence="11">Replication factor A C-terminal domain-containing protein</fullName>
    </recommendedName>
</protein>
<sequence>MASSATPVVNAAAAAAAVGNPTFDSLRLGRSAQSVVGRLIRFWDSRNVSKNGEFMGITILLLDELDSVIHCFIPANRANHYRSSLKTGSIVRLDRFDVARVGHTYKITEHQEVIRFIPSTRVVEVQTDAPVIKMDKFMVRRYEQLQVLANTSLELPDVVGEIKSVQGSDLKNQTATSRVVVRLLIEPNVTVFMSLWDEAASAFRGLLKSGDKSQSVMLVTTVNPKLFGGNLYLNSTQGTRFFFDTSISEIAEFVSSIGATQPQDYTCVDTLEGVKKKELVSIRDLNTFISNSNEQTQEADFLCKAQIIGVIQENGWFFVSCTGCHKKLEKRGTSLDCSRCATSDVTGVVRFRVELAVDDGKDSATFVVFDKEMNKLTKQEAAVLALDEVSNGGEEYLPSCLEELAGKEFVFQIRVTPFNFTPNHRTFTVATISEDSEAHSENSGVDTGLESSSSGPSVLGVKISEERASGNNPGNAGAQQRRKRGQEDQSTDPVSDILLPQTFEMASSATIDSQQPLPHSPFAALRLGKSSQSIHARLLRFWDSSNFSNPGEFKGITLLFLDEKDSMINGIIPAEQANHYRRSLQEGDIYRVAHFEVGICPHMYKSTEHTFLIRFLEETTIDPIINNCPHISPQKFMIRSYEQLQILANTNLELPDVVGQIQTVKGYDLKNAEVISPLLIRLRIAPNIEVDVTLWDTAAATFKAVLNSGEKAHTVMVVTNKLYLSSTPASRCYFSPSLQAITDFTMSLRGVVTNLDDNTENATWPLSSIGDLSYFLSNPTDQEPYFVCKARIVDVLNKKGWYYICCTRCSKEMVKSAASLRCDQCGNTNDTGVVRYRVELLVDDGNNYATFVVFDKEMLEMTKHHAATLFLNEVNVGLDDKLPQCVSGLEGQTFVFHIRVKPCNSTQNYSPFTVSAISHNIDTKDFNIKEGPCVDLKCDEPSTSPPANNTLTAEVEEGERSCSRE</sequence>
<comment type="similarity">
    <text evidence="1">Belongs to the replication factor A protein 1 family.</text>
</comment>
<evidence type="ECO:0000256" key="4">
    <source>
        <dbReference type="ARBA" id="ARBA00022833"/>
    </source>
</evidence>
<dbReference type="PANTHER" id="PTHR47165:SF4">
    <property type="entry name" value="OS03G0429900 PROTEIN"/>
    <property type="match status" value="1"/>
</dbReference>
<evidence type="ECO:0000256" key="2">
    <source>
        <dbReference type="ARBA" id="ARBA00022723"/>
    </source>
</evidence>
<dbReference type="Pfam" id="PF02721">
    <property type="entry name" value="DUF223"/>
    <property type="match status" value="2"/>
</dbReference>
<proteinExistence type="inferred from homology"/>
<dbReference type="Proteomes" id="UP000823674">
    <property type="component" value="Chromosome A10"/>
</dbReference>
<dbReference type="InterPro" id="IPR003871">
    <property type="entry name" value="RFA1B/D_OB_1st"/>
</dbReference>
<dbReference type="CDD" id="cd04476">
    <property type="entry name" value="RPA1_DBD_C"/>
    <property type="match status" value="2"/>
</dbReference>
<accession>A0ABQ7KPW4</accession>
<keyword evidence="10" id="KW-1185">Reference proteome</keyword>
<reference evidence="9 10" key="1">
    <citation type="submission" date="2021-03" db="EMBL/GenBank/DDBJ databases">
        <authorList>
            <person name="King G.J."/>
            <person name="Bancroft I."/>
            <person name="Baten A."/>
            <person name="Bloomfield J."/>
            <person name="Borpatragohain P."/>
            <person name="He Z."/>
            <person name="Irish N."/>
            <person name="Irwin J."/>
            <person name="Liu K."/>
            <person name="Mauleon R.P."/>
            <person name="Moore J."/>
            <person name="Morris R."/>
            <person name="Ostergaard L."/>
            <person name="Wang B."/>
            <person name="Wells R."/>
        </authorList>
    </citation>
    <scope>NUCLEOTIDE SEQUENCE [LARGE SCALE GENOMIC DNA]</scope>
    <source>
        <strain evidence="9">R-o-18</strain>
        <tissue evidence="9">Leaf</tissue>
    </source>
</reference>
<keyword evidence="3" id="KW-0863">Zinc-finger</keyword>
<evidence type="ECO:0000259" key="8">
    <source>
        <dbReference type="Pfam" id="PF08646"/>
    </source>
</evidence>
<evidence type="ECO:0000313" key="10">
    <source>
        <dbReference type="Proteomes" id="UP000823674"/>
    </source>
</evidence>
<evidence type="ECO:0000256" key="5">
    <source>
        <dbReference type="ARBA" id="ARBA00023125"/>
    </source>
</evidence>
<dbReference type="PANTHER" id="PTHR47165">
    <property type="entry name" value="OS03G0429900 PROTEIN"/>
    <property type="match status" value="1"/>
</dbReference>
<evidence type="ECO:0000256" key="3">
    <source>
        <dbReference type="ARBA" id="ARBA00022771"/>
    </source>
</evidence>
<keyword evidence="2" id="KW-0479">Metal-binding</keyword>
<dbReference type="InterPro" id="IPR013955">
    <property type="entry name" value="Rep_factor-A_C"/>
</dbReference>
<gene>
    <name evidence="9" type="primary">A10g503050.1_BraROA</name>
    <name evidence="9" type="ORF">IGI04_040111</name>
</gene>
<evidence type="ECO:0000259" key="7">
    <source>
        <dbReference type="Pfam" id="PF02721"/>
    </source>
</evidence>
<feature type="region of interest" description="Disordered" evidence="6">
    <location>
        <begin position="432"/>
        <end position="493"/>
    </location>
</feature>
<feature type="domain" description="Replication factor A C-terminal" evidence="8">
    <location>
        <begin position="303"/>
        <end position="432"/>
    </location>
</feature>
<evidence type="ECO:0000256" key="1">
    <source>
        <dbReference type="ARBA" id="ARBA00005690"/>
    </source>
</evidence>
<dbReference type="CDD" id="cd04480">
    <property type="entry name" value="RPA1_DBD_A_like"/>
    <property type="match status" value="2"/>
</dbReference>
<evidence type="ECO:0000313" key="9">
    <source>
        <dbReference type="EMBL" id="KAG5375515.1"/>
    </source>
</evidence>
<dbReference type="InterPro" id="IPR047192">
    <property type="entry name" value="Euk_RPA1_DBD_C"/>
</dbReference>
<comment type="caution">
    <text evidence="9">The sequence shown here is derived from an EMBL/GenBank/DDBJ whole genome shotgun (WGS) entry which is preliminary data.</text>
</comment>
<evidence type="ECO:0008006" key="11">
    <source>
        <dbReference type="Google" id="ProtNLM"/>
    </source>
</evidence>
<feature type="domain" description="Replication protein A 70 kDa DNA-binding subunit B/D first OB fold" evidence="7">
    <location>
        <begin position="531"/>
        <end position="622"/>
    </location>
</feature>